<reference evidence="6 7" key="1">
    <citation type="submission" date="2021-02" db="EMBL/GenBank/DDBJ databases">
        <title>Variation within the Batrachochytrium salamandrivorans European outbreak.</title>
        <authorList>
            <person name="Kelly M."/>
            <person name="Pasmans F."/>
            <person name="Shea T.P."/>
            <person name="Munoz J.F."/>
            <person name="Carranza S."/>
            <person name="Cuomo C.A."/>
            <person name="Martel A."/>
        </authorList>
    </citation>
    <scope>NUCLEOTIDE SEQUENCE [LARGE SCALE GENOMIC DNA]</scope>
    <source>
        <strain evidence="6 7">AMFP18/2</strain>
    </source>
</reference>
<dbReference type="PANTHER" id="PTHR10587:SF133">
    <property type="entry name" value="CHITIN DEACETYLASE 1-RELATED"/>
    <property type="match status" value="1"/>
</dbReference>
<evidence type="ECO:0000256" key="3">
    <source>
        <dbReference type="SAM" id="MobiDB-lite"/>
    </source>
</evidence>
<dbReference type="PANTHER" id="PTHR10587">
    <property type="entry name" value="GLYCOSYL TRANSFERASE-RELATED"/>
    <property type="match status" value="1"/>
</dbReference>
<organism evidence="6 7">
    <name type="scientific">Batrachochytrium salamandrivorans</name>
    <dbReference type="NCBI Taxonomy" id="1357716"/>
    <lineage>
        <taxon>Eukaryota</taxon>
        <taxon>Fungi</taxon>
        <taxon>Fungi incertae sedis</taxon>
        <taxon>Chytridiomycota</taxon>
        <taxon>Chytridiomycota incertae sedis</taxon>
        <taxon>Chytridiomycetes</taxon>
        <taxon>Rhizophydiales</taxon>
        <taxon>Rhizophydiales incertae sedis</taxon>
        <taxon>Batrachochytrium</taxon>
    </lineage>
</organism>
<evidence type="ECO:0000256" key="4">
    <source>
        <dbReference type="SAM" id="SignalP"/>
    </source>
</evidence>
<dbReference type="PROSITE" id="PS51677">
    <property type="entry name" value="NODB"/>
    <property type="match status" value="1"/>
</dbReference>
<evidence type="ECO:0000256" key="1">
    <source>
        <dbReference type="ARBA" id="ARBA00022723"/>
    </source>
</evidence>
<accession>A0ABQ8F4A5</accession>
<feature type="chain" id="PRO_5045514685" description="NodB homology domain-containing protein" evidence="4">
    <location>
        <begin position="20"/>
        <end position="376"/>
    </location>
</feature>
<dbReference type="EMBL" id="JAFCIX010000403">
    <property type="protein sequence ID" value="KAH6591631.1"/>
    <property type="molecule type" value="Genomic_DNA"/>
</dbReference>
<dbReference type="Pfam" id="PF01522">
    <property type="entry name" value="Polysacc_deac_1"/>
    <property type="match status" value="1"/>
</dbReference>
<feature type="region of interest" description="Disordered" evidence="3">
    <location>
        <begin position="306"/>
        <end position="351"/>
    </location>
</feature>
<protein>
    <recommendedName>
        <fullName evidence="5">NodB homology domain-containing protein</fullName>
    </recommendedName>
</protein>
<dbReference type="SUPFAM" id="SSF88713">
    <property type="entry name" value="Glycoside hydrolase/deacetylase"/>
    <property type="match status" value="1"/>
</dbReference>
<evidence type="ECO:0000313" key="6">
    <source>
        <dbReference type="EMBL" id="KAH6591631.1"/>
    </source>
</evidence>
<feature type="compositionally biased region" description="Polar residues" evidence="3">
    <location>
        <begin position="337"/>
        <end position="350"/>
    </location>
</feature>
<dbReference type="InterPro" id="IPR011330">
    <property type="entry name" value="Glyco_hydro/deAcase_b/a-brl"/>
</dbReference>
<comment type="caution">
    <text evidence="6">The sequence shown here is derived from an EMBL/GenBank/DDBJ whole genome shotgun (WGS) entry which is preliminary data.</text>
</comment>
<keyword evidence="4" id="KW-0732">Signal</keyword>
<evidence type="ECO:0000313" key="7">
    <source>
        <dbReference type="Proteomes" id="UP001648503"/>
    </source>
</evidence>
<keyword evidence="2" id="KW-0378">Hydrolase</keyword>
<feature type="domain" description="NodB homology" evidence="5">
    <location>
        <begin position="79"/>
        <end position="257"/>
    </location>
</feature>
<dbReference type="InterPro" id="IPR050248">
    <property type="entry name" value="Polysacc_deacetylase_ArnD"/>
</dbReference>
<keyword evidence="7" id="KW-1185">Reference proteome</keyword>
<evidence type="ECO:0000256" key="2">
    <source>
        <dbReference type="ARBA" id="ARBA00022801"/>
    </source>
</evidence>
<dbReference type="Gene3D" id="3.20.20.370">
    <property type="entry name" value="Glycoside hydrolase/deacetylase"/>
    <property type="match status" value="1"/>
</dbReference>
<sequence>MNTLIPILSLIFTSRLVLAQALIAHGPLKADYPVQDVVVSDVAAWSSLYGKNLINTSPNSQMLASPDWTKDARNCIVSTHYATSFDDGPSNPTPNLLSELKKRNIKTTFFVVGSRVLDQPDILKQAFAEGHQIGIHTWSHSALTTITNEQIVAELLYTARIIKEVIGVTPRFMRPPYGDIDDRVRSVLKSLNMIAVLWSFDSGDSAGSMNVVSDVNAHAQLMPKSGPIALEHDLTEAQASQAPGAMDGIMAAGYKLVRLDECLGQAAYNEGLWAGLPADGVLAPKSVSAPVVVPLTPIVPPPVHPAAATPKTVGPNPATPKTVDPSPSTPSSPKIGVSNSNQQPASSKRASSAEKMANQVVFAVLVIFIATVALSA</sequence>
<proteinExistence type="predicted"/>
<feature type="signal peptide" evidence="4">
    <location>
        <begin position="1"/>
        <end position="19"/>
    </location>
</feature>
<keyword evidence="1" id="KW-0479">Metal-binding</keyword>
<evidence type="ECO:0000259" key="5">
    <source>
        <dbReference type="PROSITE" id="PS51677"/>
    </source>
</evidence>
<dbReference type="InterPro" id="IPR002509">
    <property type="entry name" value="NODB_dom"/>
</dbReference>
<gene>
    <name evidence="6" type="ORF">BASA50_008604</name>
</gene>
<dbReference type="Proteomes" id="UP001648503">
    <property type="component" value="Unassembled WGS sequence"/>
</dbReference>
<name>A0ABQ8F4A5_9FUNG</name>